<dbReference type="InterPro" id="IPR016186">
    <property type="entry name" value="C-type_lectin-like/link_sf"/>
</dbReference>
<reference evidence="2" key="1">
    <citation type="submission" date="2022-08" db="UniProtKB">
        <authorList>
            <consortium name="EnsemblMetazoa"/>
        </authorList>
    </citation>
    <scope>IDENTIFICATION</scope>
    <source>
        <strain evidence="2">05x7-T-G4-1.051#20</strain>
    </source>
</reference>
<proteinExistence type="predicted"/>
<dbReference type="SUPFAM" id="SSF56436">
    <property type="entry name" value="C-type lectin-like"/>
    <property type="match status" value="1"/>
</dbReference>
<accession>A0A8W8MA59</accession>
<name>A0A8W8MA59_MAGGI</name>
<dbReference type="CDD" id="cd00037">
    <property type="entry name" value="CLECT"/>
    <property type="match status" value="1"/>
</dbReference>
<dbReference type="Gene3D" id="3.10.100.10">
    <property type="entry name" value="Mannose-Binding Protein A, subunit A"/>
    <property type="match status" value="1"/>
</dbReference>
<sequence>MISTVATTTNNRILLSSLMVGAALGRHYVTGSYTFSEGELALLTTGVLVLNFPGNKQAEDSIDPCIAKGYARSPILGCYRLIKDAKLIQPEAKQRCAQDGGRLLLVNSAEESQEVLSLLGREGVDYVWIQGSRSSLSAPWLADDGTPLPYTGTIDNNNVPDSFKMAFYQRLYAYPALGQYYPLCEI</sequence>
<protein>
    <recommendedName>
        <fullName evidence="1">C-type lectin domain-containing protein</fullName>
    </recommendedName>
</protein>
<evidence type="ECO:0000313" key="2">
    <source>
        <dbReference type="EnsemblMetazoa" id="G32512.1:cds"/>
    </source>
</evidence>
<evidence type="ECO:0000259" key="1">
    <source>
        <dbReference type="SMART" id="SM00034"/>
    </source>
</evidence>
<dbReference type="InterPro" id="IPR001304">
    <property type="entry name" value="C-type_lectin-like"/>
</dbReference>
<dbReference type="EnsemblMetazoa" id="G32512.1">
    <property type="protein sequence ID" value="G32512.1:cds"/>
    <property type="gene ID" value="G32512"/>
</dbReference>
<dbReference type="Proteomes" id="UP000005408">
    <property type="component" value="Unassembled WGS sequence"/>
</dbReference>
<feature type="domain" description="C-type lectin" evidence="1">
    <location>
        <begin position="65"/>
        <end position="185"/>
    </location>
</feature>
<organism evidence="2 3">
    <name type="scientific">Magallana gigas</name>
    <name type="common">Pacific oyster</name>
    <name type="synonym">Crassostrea gigas</name>
    <dbReference type="NCBI Taxonomy" id="29159"/>
    <lineage>
        <taxon>Eukaryota</taxon>
        <taxon>Metazoa</taxon>
        <taxon>Spiralia</taxon>
        <taxon>Lophotrochozoa</taxon>
        <taxon>Mollusca</taxon>
        <taxon>Bivalvia</taxon>
        <taxon>Autobranchia</taxon>
        <taxon>Pteriomorphia</taxon>
        <taxon>Ostreida</taxon>
        <taxon>Ostreoidea</taxon>
        <taxon>Ostreidae</taxon>
        <taxon>Magallana</taxon>
    </lineage>
</organism>
<dbReference type="Pfam" id="PF00059">
    <property type="entry name" value="Lectin_C"/>
    <property type="match status" value="1"/>
</dbReference>
<evidence type="ECO:0000313" key="3">
    <source>
        <dbReference type="Proteomes" id="UP000005408"/>
    </source>
</evidence>
<dbReference type="SMART" id="SM00034">
    <property type="entry name" value="CLECT"/>
    <property type="match status" value="1"/>
</dbReference>
<dbReference type="InterPro" id="IPR016187">
    <property type="entry name" value="CTDL_fold"/>
</dbReference>
<keyword evidence="3" id="KW-1185">Reference proteome</keyword>
<dbReference type="AlphaFoldDB" id="A0A8W8MA59"/>